<dbReference type="AlphaFoldDB" id="A0A4Z1CQU7"/>
<feature type="domain" description="Pyridoxamine 5'-phosphate oxidase Alr4036 family FMN-binding" evidence="5">
    <location>
        <begin position="20"/>
        <end position="107"/>
    </location>
</feature>
<proteinExistence type="predicted"/>
<comment type="caution">
    <text evidence="6">The sequence shown here is derived from an EMBL/GenBank/DDBJ whole genome shotgun (WGS) entry which is preliminary data.</text>
</comment>
<name>A0A4Z1CQU7_9RHOB</name>
<dbReference type="GO" id="GO:0010181">
    <property type="term" value="F:FMN binding"/>
    <property type="evidence" value="ECO:0007669"/>
    <property type="project" value="InterPro"/>
</dbReference>
<dbReference type="Proteomes" id="UP000297972">
    <property type="component" value="Unassembled WGS sequence"/>
</dbReference>
<keyword evidence="4" id="KW-0560">Oxidoreductase</keyword>
<dbReference type="PANTHER" id="PTHR10851:SF3">
    <property type="entry name" value="PYRIDOXINE_PYRIDOXAMINE 5'-PHOSPHATE OXIDASE 2"/>
    <property type="match status" value="1"/>
</dbReference>
<evidence type="ECO:0000256" key="4">
    <source>
        <dbReference type="ARBA" id="ARBA00023002"/>
    </source>
</evidence>
<dbReference type="Pfam" id="PF12766">
    <property type="entry name" value="Pyridox_oxase_2"/>
    <property type="match status" value="1"/>
</dbReference>
<sequence length="189" mass="20898">MTTDPHPWAANLAELHDQAWLRLVRGVADRRAPARYPTLATVSPHGWPESRTVVLRAADPAAGVVEVHTDALSDKMAGLDMVPRAALHVWEASAHLQIRLQVQVAILTGAEAEATWNALPQQTRHSYGTRPAPGQPIPEALAYAKPADPSRFAILRCEVQRMDLLHLGPDHRRARFDREDVWAGCWLAP</sequence>
<reference evidence="6 7" key="1">
    <citation type="submission" date="2019-03" db="EMBL/GenBank/DDBJ databases">
        <authorList>
            <person name="Li J."/>
        </authorList>
    </citation>
    <scope>NUCLEOTIDE SEQUENCE [LARGE SCALE GENOMIC DNA]</scope>
    <source>
        <strain evidence="6 7">3058</strain>
    </source>
</reference>
<evidence type="ECO:0000313" key="6">
    <source>
        <dbReference type="EMBL" id="TGN67418.1"/>
    </source>
</evidence>
<evidence type="ECO:0000259" key="5">
    <source>
        <dbReference type="Pfam" id="PF12766"/>
    </source>
</evidence>
<dbReference type="RefSeq" id="WP_135816649.1">
    <property type="nucleotide sequence ID" value="NZ_SRPG01000030.1"/>
</dbReference>
<dbReference type="SUPFAM" id="SSF50475">
    <property type="entry name" value="FMN-binding split barrel"/>
    <property type="match status" value="1"/>
</dbReference>
<dbReference type="GO" id="GO:0008615">
    <property type="term" value="P:pyridoxine biosynthetic process"/>
    <property type="evidence" value="ECO:0007669"/>
    <property type="project" value="InterPro"/>
</dbReference>
<protein>
    <submittedName>
        <fullName evidence="6">Pyridoxamine 5'-phosphate oxidase</fullName>
    </submittedName>
</protein>
<dbReference type="PANTHER" id="PTHR10851">
    <property type="entry name" value="PYRIDOXINE-5-PHOSPHATE OXIDASE"/>
    <property type="match status" value="1"/>
</dbReference>
<dbReference type="OrthoDB" id="5120525at2"/>
<keyword evidence="7" id="KW-1185">Reference proteome</keyword>
<comment type="cofactor">
    <cofactor evidence="1">
        <name>FMN</name>
        <dbReference type="ChEBI" id="CHEBI:58210"/>
    </cofactor>
</comment>
<gene>
    <name evidence="6" type="ORF">E4L95_04875</name>
</gene>
<keyword evidence="3" id="KW-0288">FMN</keyword>
<keyword evidence="2" id="KW-0285">Flavoprotein</keyword>
<evidence type="ECO:0000256" key="1">
    <source>
        <dbReference type="ARBA" id="ARBA00001917"/>
    </source>
</evidence>
<dbReference type="InterPro" id="IPR012349">
    <property type="entry name" value="Split_barrel_FMN-bd"/>
</dbReference>
<organism evidence="6 7">
    <name type="scientific">Paracoccus liaowanqingii</name>
    <dbReference type="NCBI Taxonomy" id="2560053"/>
    <lineage>
        <taxon>Bacteria</taxon>
        <taxon>Pseudomonadati</taxon>
        <taxon>Pseudomonadota</taxon>
        <taxon>Alphaproteobacteria</taxon>
        <taxon>Rhodobacterales</taxon>
        <taxon>Paracoccaceae</taxon>
        <taxon>Paracoccus</taxon>
    </lineage>
</organism>
<dbReference type="InterPro" id="IPR000659">
    <property type="entry name" value="Pyridox_Oxase"/>
</dbReference>
<evidence type="ECO:0000256" key="3">
    <source>
        <dbReference type="ARBA" id="ARBA00022643"/>
    </source>
</evidence>
<accession>A0A4Z1CQU7</accession>
<dbReference type="InterPro" id="IPR024624">
    <property type="entry name" value="Pyridox_Oxase_Alr4036_FMN-bd"/>
</dbReference>
<evidence type="ECO:0000313" key="7">
    <source>
        <dbReference type="Proteomes" id="UP000297972"/>
    </source>
</evidence>
<dbReference type="EMBL" id="SRPG01000030">
    <property type="protein sequence ID" value="TGN67418.1"/>
    <property type="molecule type" value="Genomic_DNA"/>
</dbReference>
<dbReference type="GO" id="GO:0004733">
    <property type="term" value="F:pyridoxamine phosphate oxidase activity"/>
    <property type="evidence" value="ECO:0007669"/>
    <property type="project" value="InterPro"/>
</dbReference>
<evidence type="ECO:0000256" key="2">
    <source>
        <dbReference type="ARBA" id="ARBA00022630"/>
    </source>
</evidence>
<dbReference type="Gene3D" id="2.30.110.10">
    <property type="entry name" value="Electron Transport, Fmn-binding Protein, Chain A"/>
    <property type="match status" value="1"/>
</dbReference>